<comment type="caution">
    <text evidence="2">The sequence shown here is derived from an EMBL/GenBank/DDBJ whole genome shotgun (WGS) entry which is preliminary data.</text>
</comment>
<dbReference type="InterPro" id="IPR009305">
    <property type="entry name" value="Mpo1-like"/>
</dbReference>
<organism evidence="2 3">
    <name type="scientific">Marinobacter suaedae</name>
    <dbReference type="NCBI Taxonomy" id="3057675"/>
    <lineage>
        <taxon>Bacteria</taxon>
        <taxon>Pseudomonadati</taxon>
        <taxon>Pseudomonadota</taxon>
        <taxon>Gammaproteobacteria</taxon>
        <taxon>Pseudomonadales</taxon>
        <taxon>Marinobacteraceae</taxon>
        <taxon>Marinobacter</taxon>
    </lineage>
</organism>
<dbReference type="Pfam" id="PF06127">
    <property type="entry name" value="Mpo1-like"/>
    <property type="match status" value="1"/>
</dbReference>
<evidence type="ECO:0000313" key="2">
    <source>
        <dbReference type="EMBL" id="MDO3723030.1"/>
    </source>
</evidence>
<evidence type="ECO:0000313" key="3">
    <source>
        <dbReference type="Proteomes" id="UP001168640"/>
    </source>
</evidence>
<evidence type="ECO:0000256" key="1">
    <source>
        <dbReference type="SAM" id="Phobius"/>
    </source>
</evidence>
<keyword evidence="1" id="KW-0472">Membrane</keyword>
<dbReference type="PANTHER" id="PTHR28026:SF9">
    <property type="entry name" value="2-HYDROXY-PALMITIC ACID DIOXYGENASE MPO1"/>
    <property type="match status" value="1"/>
</dbReference>
<proteinExistence type="predicted"/>
<sequence>MRSLQQFLSDYGDSHQNPLNQWIHIVCVPAILISTLGLLWLVPIGSWLGLSGAAAEWVNGATLLGVLSGILYLRLSFWVFLLMVGWFAVSVWAILSVKAAGWSLFWTSLIIWVLAWAVQVYGHKVEGKKPSFVEDLVFLLIGPIFVSVEFAAKLGIPVPHAQGTGGNTPAQNH</sequence>
<feature type="transmembrane region" description="Helical" evidence="1">
    <location>
        <begin position="75"/>
        <end position="95"/>
    </location>
</feature>
<keyword evidence="1" id="KW-0812">Transmembrane</keyword>
<reference evidence="2" key="1">
    <citation type="submission" date="2023-07" db="EMBL/GenBank/DDBJ databases">
        <title>Marinobacter sp. chi1 genome sequencing and assembly.</title>
        <authorList>
            <person name="Park S."/>
        </authorList>
    </citation>
    <scope>NUCLEOTIDE SEQUENCE</scope>
    <source>
        <strain evidence="2">Chi1</strain>
    </source>
</reference>
<dbReference type="Proteomes" id="UP001168640">
    <property type="component" value="Unassembled WGS sequence"/>
</dbReference>
<feature type="transmembrane region" description="Helical" evidence="1">
    <location>
        <begin position="101"/>
        <end position="121"/>
    </location>
</feature>
<feature type="transmembrane region" description="Helical" evidence="1">
    <location>
        <begin position="133"/>
        <end position="152"/>
    </location>
</feature>
<accession>A0ABT8W473</accession>
<protein>
    <submittedName>
        <fullName evidence="2">DUF962 domain-containing protein</fullName>
    </submittedName>
</protein>
<dbReference type="EMBL" id="JAUMIS010000002">
    <property type="protein sequence ID" value="MDO3723030.1"/>
    <property type="molecule type" value="Genomic_DNA"/>
</dbReference>
<name>A0ABT8W473_9GAMM</name>
<keyword evidence="1" id="KW-1133">Transmembrane helix</keyword>
<dbReference type="RefSeq" id="WP_302910578.1">
    <property type="nucleotide sequence ID" value="NZ_JAUMIS010000002.1"/>
</dbReference>
<keyword evidence="3" id="KW-1185">Reference proteome</keyword>
<feature type="transmembrane region" description="Helical" evidence="1">
    <location>
        <begin position="21"/>
        <end position="41"/>
    </location>
</feature>
<gene>
    <name evidence="2" type="ORF">QVZ43_15000</name>
</gene>
<dbReference type="PANTHER" id="PTHR28026">
    <property type="entry name" value="DUF962 DOMAIN PROTEIN (AFU_ORTHOLOGUE AFUA_8G05310)"/>
    <property type="match status" value="1"/>
</dbReference>